<dbReference type="OrthoDB" id="1898565at2759"/>
<evidence type="ECO:0000313" key="3">
    <source>
        <dbReference type="Proteomes" id="UP000231279"/>
    </source>
</evidence>
<comment type="caution">
    <text evidence="2">The sequence shown here is derived from an EMBL/GenBank/DDBJ whole genome shotgun (WGS) entry which is preliminary data.</text>
</comment>
<proteinExistence type="predicted"/>
<sequence>MFNNYDPRLNDAGSYRQRRSDLMGQPPMMIPPPMPGGAAPSYGGGGPAPYGGHHMAGGPRVGGRGVGLSRKGLGRGEYVQKHAPEYCEVTVVYDGKKILKELPHSKSSTTSNQRPHSERNFFECVCFSGKFT</sequence>
<dbReference type="Proteomes" id="UP000231279">
    <property type="component" value="Unassembled WGS sequence"/>
</dbReference>
<dbReference type="EMBL" id="NKXS01000988">
    <property type="protein sequence ID" value="PIN21204.1"/>
    <property type="molecule type" value="Genomic_DNA"/>
</dbReference>
<gene>
    <name evidence="2" type="ORF">CDL12_06100</name>
</gene>
<reference evidence="3" key="1">
    <citation type="journal article" date="2018" name="Gigascience">
        <title>Genome assembly of the Pink Ipe (Handroanthus impetiginosus, Bignoniaceae), a highly valued, ecologically keystone Neotropical timber forest tree.</title>
        <authorList>
            <person name="Silva-Junior O.B."/>
            <person name="Grattapaglia D."/>
            <person name="Novaes E."/>
            <person name="Collevatti R.G."/>
        </authorList>
    </citation>
    <scope>NUCLEOTIDE SEQUENCE [LARGE SCALE GENOMIC DNA]</scope>
    <source>
        <strain evidence="3">cv. UFG-1</strain>
    </source>
</reference>
<evidence type="ECO:0000256" key="1">
    <source>
        <dbReference type="SAM" id="MobiDB-lite"/>
    </source>
</evidence>
<accession>A0A2G9HUM6</accession>
<dbReference type="AlphaFoldDB" id="A0A2G9HUM6"/>
<name>A0A2G9HUM6_9LAMI</name>
<evidence type="ECO:0000313" key="2">
    <source>
        <dbReference type="EMBL" id="PIN21204.1"/>
    </source>
</evidence>
<organism evidence="2 3">
    <name type="scientific">Handroanthus impetiginosus</name>
    <dbReference type="NCBI Taxonomy" id="429701"/>
    <lineage>
        <taxon>Eukaryota</taxon>
        <taxon>Viridiplantae</taxon>
        <taxon>Streptophyta</taxon>
        <taxon>Embryophyta</taxon>
        <taxon>Tracheophyta</taxon>
        <taxon>Spermatophyta</taxon>
        <taxon>Magnoliopsida</taxon>
        <taxon>eudicotyledons</taxon>
        <taxon>Gunneridae</taxon>
        <taxon>Pentapetalae</taxon>
        <taxon>asterids</taxon>
        <taxon>lamiids</taxon>
        <taxon>Lamiales</taxon>
        <taxon>Bignoniaceae</taxon>
        <taxon>Crescentiina</taxon>
        <taxon>Tabebuia alliance</taxon>
        <taxon>Handroanthus</taxon>
    </lineage>
</organism>
<protein>
    <submittedName>
        <fullName evidence="2">Uncharacterized protein</fullName>
    </submittedName>
</protein>
<keyword evidence="3" id="KW-1185">Reference proteome</keyword>
<feature type="region of interest" description="Disordered" evidence="1">
    <location>
        <begin position="18"/>
        <end position="71"/>
    </location>
</feature>